<name>A0AAW2H1C5_9HYME</name>
<reference evidence="1 2" key="1">
    <citation type="submission" date="2023-03" db="EMBL/GenBank/DDBJ databases">
        <title>High recombination rates correlate with genetic variation in Cardiocondyla obscurior ants.</title>
        <authorList>
            <person name="Errbii M."/>
        </authorList>
    </citation>
    <scope>NUCLEOTIDE SEQUENCE [LARGE SCALE GENOMIC DNA]</scope>
    <source>
        <strain evidence="1">Alpha-2009</strain>
        <tissue evidence="1">Whole body</tissue>
    </source>
</reference>
<dbReference type="AlphaFoldDB" id="A0AAW2H1C5"/>
<sequence length="115" mass="13260">MLINHVMQDENICVSHHVTSECQRGNCADKKKSYINAIPTTHVCLKIKCRENIPLKERANKVHVHLIIDRPAAITGSFPERALYAVSFIRSYPLIRCTLLIILIDDIRINEYYNI</sequence>
<proteinExistence type="predicted"/>
<evidence type="ECO:0000313" key="1">
    <source>
        <dbReference type="EMBL" id="KAL0133385.1"/>
    </source>
</evidence>
<keyword evidence="2" id="KW-1185">Reference proteome</keyword>
<protein>
    <submittedName>
        <fullName evidence="1">Uncharacterized protein</fullName>
    </submittedName>
</protein>
<organism evidence="1 2">
    <name type="scientific">Cardiocondyla obscurior</name>
    <dbReference type="NCBI Taxonomy" id="286306"/>
    <lineage>
        <taxon>Eukaryota</taxon>
        <taxon>Metazoa</taxon>
        <taxon>Ecdysozoa</taxon>
        <taxon>Arthropoda</taxon>
        <taxon>Hexapoda</taxon>
        <taxon>Insecta</taxon>
        <taxon>Pterygota</taxon>
        <taxon>Neoptera</taxon>
        <taxon>Endopterygota</taxon>
        <taxon>Hymenoptera</taxon>
        <taxon>Apocrita</taxon>
        <taxon>Aculeata</taxon>
        <taxon>Formicoidea</taxon>
        <taxon>Formicidae</taxon>
        <taxon>Myrmicinae</taxon>
        <taxon>Cardiocondyla</taxon>
    </lineage>
</organism>
<dbReference type="Proteomes" id="UP001430953">
    <property type="component" value="Unassembled WGS sequence"/>
</dbReference>
<evidence type="ECO:0000313" key="2">
    <source>
        <dbReference type="Proteomes" id="UP001430953"/>
    </source>
</evidence>
<gene>
    <name evidence="1" type="ORF">PUN28_000845</name>
</gene>
<dbReference type="EMBL" id="JADYXP020000001">
    <property type="protein sequence ID" value="KAL0133385.1"/>
    <property type="molecule type" value="Genomic_DNA"/>
</dbReference>
<accession>A0AAW2H1C5</accession>
<comment type="caution">
    <text evidence="1">The sequence shown here is derived from an EMBL/GenBank/DDBJ whole genome shotgun (WGS) entry which is preliminary data.</text>
</comment>